<keyword evidence="3" id="KW-0479">Metal-binding</keyword>
<dbReference type="GO" id="GO:0006260">
    <property type="term" value="P:DNA replication"/>
    <property type="evidence" value="ECO:0007669"/>
    <property type="project" value="UniProtKB-KW"/>
</dbReference>
<keyword evidence="1" id="KW-0963">Cytoplasm</keyword>
<evidence type="ECO:0000256" key="2">
    <source>
        <dbReference type="ARBA" id="ARBA00022705"/>
    </source>
</evidence>
<dbReference type="AlphaFoldDB" id="A0A2T0ATP8"/>
<evidence type="ECO:0000256" key="6">
    <source>
        <dbReference type="SAM" id="Coils"/>
    </source>
</evidence>
<evidence type="ECO:0000313" key="7">
    <source>
        <dbReference type="EMBL" id="PRR73844.1"/>
    </source>
</evidence>
<evidence type="ECO:0000256" key="3">
    <source>
        <dbReference type="ARBA" id="ARBA00022723"/>
    </source>
</evidence>
<comment type="caution">
    <text evidence="7">The sequence shown here is derived from an EMBL/GenBank/DDBJ whole genome shotgun (WGS) entry which is preliminary data.</text>
</comment>
<evidence type="ECO:0000256" key="5">
    <source>
        <dbReference type="ARBA" id="ARBA00022880"/>
    </source>
</evidence>
<dbReference type="InterPro" id="IPR010377">
    <property type="entry name" value="YabA"/>
</dbReference>
<feature type="coiled-coil region" evidence="6">
    <location>
        <begin position="17"/>
        <end position="51"/>
    </location>
</feature>
<evidence type="ECO:0000256" key="4">
    <source>
        <dbReference type="ARBA" id="ARBA00022833"/>
    </source>
</evidence>
<dbReference type="OrthoDB" id="2112130at2"/>
<proteinExistence type="predicted"/>
<evidence type="ECO:0000313" key="8">
    <source>
        <dbReference type="Proteomes" id="UP000238415"/>
    </source>
</evidence>
<dbReference type="Proteomes" id="UP000238415">
    <property type="component" value="Unassembled WGS sequence"/>
</dbReference>
<name>A0A2T0ATP8_9FIRM</name>
<protein>
    <submittedName>
        <fullName evidence="7">DNA replication initiation control protein YabA</fullName>
    </submittedName>
</protein>
<dbReference type="EMBL" id="PVXM01000015">
    <property type="protein sequence ID" value="PRR73844.1"/>
    <property type="molecule type" value="Genomic_DNA"/>
</dbReference>
<keyword evidence="6" id="KW-0175">Coiled coil</keyword>
<dbReference type="GO" id="GO:0008156">
    <property type="term" value="P:negative regulation of DNA replication"/>
    <property type="evidence" value="ECO:0007669"/>
    <property type="project" value="UniProtKB-KW"/>
</dbReference>
<gene>
    <name evidence="7" type="ORF">MOHU_09840</name>
</gene>
<reference evidence="7 8" key="1">
    <citation type="submission" date="2018-03" db="EMBL/GenBank/DDBJ databases">
        <title>Genome sequence of Moorella humiferrea DSM 23265.</title>
        <authorList>
            <person name="Poehlein A."/>
            <person name="Daniel R."/>
        </authorList>
    </citation>
    <scope>NUCLEOTIDE SEQUENCE [LARGE SCALE GENOMIC DNA]</scope>
    <source>
        <strain evidence="7 8">DSM 23265</strain>
    </source>
</reference>
<keyword evidence="5" id="KW-0236">DNA replication inhibitor</keyword>
<keyword evidence="4" id="KW-0862">Zinc</keyword>
<accession>A0A2T0ATP8</accession>
<keyword evidence="2" id="KW-0235">DNA replication</keyword>
<keyword evidence="8" id="KW-1185">Reference proteome</keyword>
<sequence length="106" mass="11853">MSGNFAITNEGTLAVALAELEAHLGEVMKEVRRLRALARSLEEENQRLRTIMIAEQAGEGGYQSLLRFYEEGFHVCPPHFARVRDGEGCLFCLSFLEKKKGMPSHG</sequence>
<dbReference type="GO" id="GO:0046872">
    <property type="term" value="F:metal ion binding"/>
    <property type="evidence" value="ECO:0007669"/>
    <property type="project" value="UniProtKB-KW"/>
</dbReference>
<dbReference type="RefSeq" id="WP_106004981.1">
    <property type="nucleotide sequence ID" value="NZ_CP136419.1"/>
</dbReference>
<evidence type="ECO:0000256" key="1">
    <source>
        <dbReference type="ARBA" id="ARBA00022490"/>
    </source>
</evidence>
<organism evidence="7 8">
    <name type="scientific">Neomoorella humiferrea</name>
    <dbReference type="NCBI Taxonomy" id="676965"/>
    <lineage>
        <taxon>Bacteria</taxon>
        <taxon>Bacillati</taxon>
        <taxon>Bacillota</taxon>
        <taxon>Clostridia</taxon>
        <taxon>Neomoorellales</taxon>
        <taxon>Neomoorellaceae</taxon>
        <taxon>Neomoorella</taxon>
    </lineage>
</organism>
<dbReference type="Pfam" id="PF06156">
    <property type="entry name" value="YabA"/>
    <property type="match status" value="1"/>
</dbReference>